<evidence type="ECO:0000313" key="3">
    <source>
        <dbReference type="Proteomes" id="UP000595437"/>
    </source>
</evidence>
<dbReference type="Pfam" id="PF21549">
    <property type="entry name" value="PRDM2_PR"/>
    <property type="match status" value="1"/>
</dbReference>
<dbReference type="GO" id="GO:0008757">
    <property type="term" value="F:S-adenosylmethionine-dependent methyltransferase activity"/>
    <property type="evidence" value="ECO:0007669"/>
    <property type="project" value="UniProtKB-ARBA"/>
</dbReference>
<dbReference type="AlphaFoldDB" id="A0A7T8GQ48"/>
<dbReference type="InterPro" id="IPR046341">
    <property type="entry name" value="SET_dom_sf"/>
</dbReference>
<dbReference type="Gene3D" id="2.170.270.10">
    <property type="entry name" value="SET domain"/>
    <property type="match status" value="1"/>
</dbReference>
<dbReference type="InterPro" id="IPR001214">
    <property type="entry name" value="SET_dom"/>
</dbReference>
<sequence length="107" mass="11904">GGCTDPGSDPDPRKNWLAMVNTAPNVHAQNMAPLQYKGSIYYRVSKDIQPDVELLTHYGEDYVRTLGITEEKFYFSQPSGPERISSRETKGGSSNGVTVEFHFCDVC</sequence>
<dbReference type="GO" id="GO:0008276">
    <property type="term" value="F:protein methyltransferase activity"/>
    <property type="evidence" value="ECO:0007669"/>
    <property type="project" value="UniProtKB-ARBA"/>
</dbReference>
<keyword evidence="3" id="KW-1185">Reference proteome</keyword>
<organism evidence="2 3">
    <name type="scientific">Caligus rogercresseyi</name>
    <name type="common">Sea louse</name>
    <dbReference type="NCBI Taxonomy" id="217165"/>
    <lineage>
        <taxon>Eukaryota</taxon>
        <taxon>Metazoa</taxon>
        <taxon>Ecdysozoa</taxon>
        <taxon>Arthropoda</taxon>
        <taxon>Crustacea</taxon>
        <taxon>Multicrustacea</taxon>
        <taxon>Hexanauplia</taxon>
        <taxon>Copepoda</taxon>
        <taxon>Siphonostomatoida</taxon>
        <taxon>Caligidae</taxon>
        <taxon>Caligus</taxon>
    </lineage>
</organism>
<feature type="non-terminal residue" evidence="2">
    <location>
        <position position="107"/>
    </location>
</feature>
<evidence type="ECO:0000313" key="2">
    <source>
        <dbReference type="EMBL" id="QQP35490.1"/>
    </source>
</evidence>
<protein>
    <recommendedName>
        <fullName evidence="1">SET domain-containing protein</fullName>
    </recommendedName>
</protein>
<proteinExistence type="predicted"/>
<reference evidence="3" key="1">
    <citation type="submission" date="2021-01" db="EMBL/GenBank/DDBJ databases">
        <title>Caligus Genome Assembly.</title>
        <authorList>
            <person name="Gallardo-Escarate C."/>
        </authorList>
    </citation>
    <scope>NUCLEOTIDE SEQUENCE [LARGE SCALE GENOMIC DNA]</scope>
</reference>
<dbReference type="OrthoDB" id="6344893at2759"/>
<name>A0A7T8GQ48_CALRO</name>
<feature type="domain" description="SET" evidence="1">
    <location>
        <begin position="13"/>
        <end position="68"/>
    </location>
</feature>
<feature type="non-terminal residue" evidence="2">
    <location>
        <position position="1"/>
    </location>
</feature>
<dbReference type="EMBL" id="CP045907">
    <property type="protein sequence ID" value="QQP35490.1"/>
    <property type="molecule type" value="Genomic_DNA"/>
</dbReference>
<dbReference type="Proteomes" id="UP000595437">
    <property type="component" value="Chromosome 18"/>
</dbReference>
<gene>
    <name evidence="2" type="ORF">FKW44_023727</name>
</gene>
<accession>A0A7T8GQ48</accession>
<evidence type="ECO:0000259" key="1">
    <source>
        <dbReference type="Pfam" id="PF21549"/>
    </source>
</evidence>
<dbReference type="GO" id="GO:0008170">
    <property type="term" value="F:N-methyltransferase activity"/>
    <property type="evidence" value="ECO:0007669"/>
    <property type="project" value="UniProtKB-ARBA"/>
</dbReference>